<dbReference type="CDD" id="cd05237">
    <property type="entry name" value="UDP_invert_4-6DH_SDR_e"/>
    <property type="match status" value="1"/>
</dbReference>
<dbReference type="InterPro" id="IPR051203">
    <property type="entry name" value="Polysaccharide_Synthase-Rel"/>
</dbReference>
<evidence type="ECO:0000256" key="1">
    <source>
        <dbReference type="ARBA" id="ARBA00007430"/>
    </source>
</evidence>
<dbReference type="EMBL" id="CP003466">
    <property type="protein sequence ID" value="AFT70020.1"/>
    <property type="molecule type" value="Genomic_DNA"/>
</dbReference>
<gene>
    <name evidence="4" type="primary">wbpM</name>
    <name evidence="4" type="ordered locus">B5T_01743</name>
</gene>
<proteinExistence type="inferred from homology"/>
<evidence type="ECO:0000259" key="3">
    <source>
        <dbReference type="Pfam" id="PF02719"/>
    </source>
</evidence>
<dbReference type="Proteomes" id="UP000006286">
    <property type="component" value="Chromosome"/>
</dbReference>
<dbReference type="KEGG" id="adi:B5T_01743"/>
<keyword evidence="5" id="KW-1185">Reference proteome</keyword>
<feature type="transmembrane region" description="Helical" evidence="2">
    <location>
        <begin position="89"/>
        <end position="111"/>
    </location>
</feature>
<keyword evidence="2" id="KW-1133">Transmembrane helix</keyword>
<dbReference type="AlphaFoldDB" id="K0CBZ9"/>
<protein>
    <submittedName>
        <fullName evidence="4">Polysaccharide biosynthesis protein</fullName>
    </submittedName>
</protein>
<feature type="transmembrane region" description="Helical" evidence="2">
    <location>
        <begin position="25"/>
        <end position="46"/>
    </location>
</feature>
<dbReference type="InterPro" id="IPR029063">
    <property type="entry name" value="SAM-dependent_MTases_sf"/>
</dbReference>
<dbReference type="SUPFAM" id="SSF51735">
    <property type="entry name" value="NAD(P)-binding Rossmann-fold domains"/>
    <property type="match status" value="1"/>
</dbReference>
<evidence type="ECO:0000313" key="5">
    <source>
        <dbReference type="Proteomes" id="UP000006286"/>
    </source>
</evidence>
<dbReference type="Pfam" id="PF13727">
    <property type="entry name" value="CoA_binding_3"/>
    <property type="match status" value="1"/>
</dbReference>
<dbReference type="InterPro" id="IPR036291">
    <property type="entry name" value="NAD(P)-bd_dom_sf"/>
</dbReference>
<sequence length="658" mass="72012">MHTASSPLHSAVARVLKCSRWQKRAIMLMADAVALPVMLWTAYALRFGNLFPPIEDPWLFPLTVLVGLPALYLLGFYRSIVRYLGAEVAWSVVLGMTATVVVLASLSYMVPAMVPRSVFLIFWALGVLYLGSSRFLARRFLYRIMSGYFTTEPVAVYGAGGAGGQLVTALQQGRELHPVLVVDDDPGKQGTLLSGVPVVDRLTLKQAVSEERIRTVLLAMPNLSRQRRMAVVSWLEKLDVRVQTVPAFADIASGKARLEEIQDVAIEDLLGRDAVPPRLDLLSRCISGKHVMVTGAGGSIGSELCRQILKLNPSRLVLLEQSEVALYDIERELGGVLRESGKDIELVPMLGSVVNRGLVKSLCQEQRIDTLYHAAAYKHVPIVEANPDAGVRNNIIGTLAAAEGARDAGVRHFILISTDKAVRPTNVMGATKRFAELVLQALASTTDNTIFSMVRFGNVLGSSGSVVPLFRKQIMQGGPVTVTHPDVIRYFMTIPEAAQLVIQAGAMAKGGEVFVLDMGEPVRIMDLATTMIRLMGMSVRDTTNPDGDIEVVFSGLRPGEKLYEELLIGECSIETEHEMIMQAHEEKLTPAEIQEALDRFRTALERGDQDALRALLRAYVNGYQPRQDDDDDALVLQPTADQAVHKKAAPYKAPSPTH</sequence>
<accession>K0CBZ9</accession>
<reference evidence="4 5" key="1">
    <citation type="journal article" date="2012" name="J. Bacteriol.">
        <title>Complete genome sequence of Alcanivorax dieselolei type strain B5.</title>
        <authorList>
            <person name="Lai Q."/>
            <person name="Li W."/>
            <person name="Shao Z."/>
        </authorList>
    </citation>
    <scope>NUCLEOTIDE SEQUENCE [LARGE SCALE GENOMIC DNA]</scope>
    <source>
        <strain evidence="5">DSM 16502 / CGMCC 1.3690 / B-5</strain>
    </source>
</reference>
<keyword evidence="2" id="KW-0472">Membrane</keyword>
<dbReference type="eggNOG" id="COG1086">
    <property type="taxonomic scope" value="Bacteria"/>
</dbReference>
<evidence type="ECO:0000256" key="2">
    <source>
        <dbReference type="SAM" id="Phobius"/>
    </source>
</evidence>
<feature type="transmembrane region" description="Helical" evidence="2">
    <location>
        <begin position="58"/>
        <end position="77"/>
    </location>
</feature>
<dbReference type="RefSeq" id="WP_014994093.1">
    <property type="nucleotide sequence ID" value="NC_018691.1"/>
</dbReference>
<dbReference type="HOGENOM" id="CLU_013560_6_2_6"/>
<feature type="transmembrane region" description="Helical" evidence="2">
    <location>
        <begin position="117"/>
        <end position="137"/>
    </location>
</feature>
<keyword evidence="2" id="KW-0812">Transmembrane</keyword>
<dbReference type="STRING" id="930169.B5T_01743"/>
<dbReference type="PATRIC" id="fig|930169.3.peg.1719"/>
<name>K0CBZ9_ALCDB</name>
<dbReference type="Gene3D" id="3.40.50.720">
    <property type="entry name" value="NAD(P)-binding Rossmann-like Domain"/>
    <property type="match status" value="2"/>
</dbReference>
<organism evidence="4 5">
    <name type="scientific">Alcanivorax dieselolei (strain DSM 16502 / CGMCC 1.3690 / MCCC 1A00001 / B-5)</name>
    <name type="common">Alloalcanivorax dieselolei</name>
    <dbReference type="NCBI Taxonomy" id="930169"/>
    <lineage>
        <taxon>Bacteria</taxon>
        <taxon>Pseudomonadati</taxon>
        <taxon>Pseudomonadota</taxon>
        <taxon>Gammaproteobacteria</taxon>
        <taxon>Oceanospirillales</taxon>
        <taxon>Alcanivoracaceae</taxon>
        <taxon>Alloalcanivorax</taxon>
    </lineage>
</organism>
<feature type="domain" description="Polysaccharide biosynthesis protein CapD-like" evidence="3">
    <location>
        <begin position="291"/>
        <end position="584"/>
    </location>
</feature>
<dbReference type="Pfam" id="PF02719">
    <property type="entry name" value="Polysacc_synt_2"/>
    <property type="match status" value="1"/>
</dbReference>
<evidence type="ECO:0000313" key="4">
    <source>
        <dbReference type="EMBL" id="AFT70020.1"/>
    </source>
</evidence>
<dbReference type="InterPro" id="IPR003869">
    <property type="entry name" value="Polysac_CapD-like"/>
</dbReference>
<dbReference type="SUPFAM" id="SSF53335">
    <property type="entry name" value="S-adenosyl-L-methionine-dependent methyltransferases"/>
    <property type="match status" value="1"/>
</dbReference>
<comment type="similarity">
    <text evidence="1">Belongs to the polysaccharide synthase family.</text>
</comment>
<dbReference type="PANTHER" id="PTHR43318:SF1">
    <property type="entry name" value="POLYSACCHARIDE BIOSYNTHESIS PROTEIN EPSC-RELATED"/>
    <property type="match status" value="1"/>
</dbReference>
<dbReference type="PANTHER" id="PTHR43318">
    <property type="entry name" value="UDP-N-ACETYLGLUCOSAMINE 4,6-DEHYDRATASE"/>
    <property type="match status" value="1"/>
</dbReference>